<sequence>MEELLQKYPLLKDYDYVDLIGLRILLLRKCEKIEASYKEEIDCPDCVEDLDQRSEMLEMIAGRKKIWEGKLSLTKEWYRRIISLDFDSPKITFEEMLSGRAYFKRKFGEISGRCSRRS</sequence>
<evidence type="ECO:0000313" key="1">
    <source>
        <dbReference type="EMBL" id="KAK1294412.1"/>
    </source>
</evidence>
<reference evidence="1" key="1">
    <citation type="journal article" date="2023" name="Nat. Commun.">
        <title>Diploid and tetraploid genomes of Acorus and the evolution of monocots.</title>
        <authorList>
            <person name="Ma L."/>
            <person name="Liu K.W."/>
            <person name="Li Z."/>
            <person name="Hsiao Y.Y."/>
            <person name="Qi Y."/>
            <person name="Fu T."/>
            <person name="Tang G.D."/>
            <person name="Zhang D."/>
            <person name="Sun W.H."/>
            <person name="Liu D.K."/>
            <person name="Li Y."/>
            <person name="Chen G.Z."/>
            <person name="Liu X.D."/>
            <person name="Liao X.Y."/>
            <person name="Jiang Y.T."/>
            <person name="Yu X."/>
            <person name="Hao Y."/>
            <person name="Huang J."/>
            <person name="Zhao X.W."/>
            <person name="Ke S."/>
            <person name="Chen Y.Y."/>
            <person name="Wu W.L."/>
            <person name="Hsu J.L."/>
            <person name="Lin Y.F."/>
            <person name="Huang M.D."/>
            <person name="Li C.Y."/>
            <person name="Huang L."/>
            <person name="Wang Z.W."/>
            <person name="Zhao X."/>
            <person name="Zhong W.Y."/>
            <person name="Peng D.H."/>
            <person name="Ahmad S."/>
            <person name="Lan S."/>
            <person name="Zhang J.S."/>
            <person name="Tsai W.C."/>
            <person name="Van de Peer Y."/>
            <person name="Liu Z.J."/>
        </authorList>
    </citation>
    <scope>NUCLEOTIDE SEQUENCE</scope>
    <source>
        <strain evidence="1">CP</strain>
    </source>
</reference>
<comment type="caution">
    <text evidence="1">The sequence shown here is derived from an EMBL/GenBank/DDBJ whole genome shotgun (WGS) entry which is preliminary data.</text>
</comment>
<dbReference type="EMBL" id="JAUJYO010000016">
    <property type="protein sequence ID" value="KAK1294412.1"/>
    <property type="molecule type" value="Genomic_DNA"/>
</dbReference>
<gene>
    <name evidence="1" type="ORF">QJS10_CPA16g00498</name>
</gene>
<reference evidence="1" key="2">
    <citation type="submission" date="2023-06" db="EMBL/GenBank/DDBJ databases">
        <authorList>
            <person name="Ma L."/>
            <person name="Liu K.-W."/>
            <person name="Li Z."/>
            <person name="Hsiao Y.-Y."/>
            <person name="Qi Y."/>
            <person name="Fu T."/>
            <person name="Tang G."/>
            <person name="Zhang D."/>
            <person name="Sun W.-H."/>
            <person name="Liu D.-K."/>
            <person name="Li Y."/>
            <person name="Chen G.-Z."/>
            <person name="Liu X.-D."/>
            <person name="Liao X.-Y."/>
            <person name="Jiang Y.-T."/>
            <person name="Yu X."/>
            <person name="Hao Y."/>
            <person name="Huang J."/>
            <person name="Zhao X.-W."/>
            <person name="Ke S."/>
            <person name="Chen Y.-Y."/>
            <person name="Wu W.-L."/>
            <person name="Hsu J.-L."/>
            <person name="Lin Y.-F."/>
            <person name="Huang M.-D."/>
            <person name="Li C.-Y."/>
            <person name="Huang L."/>
            <person name="Wang Z.-W."/>
            <person name="Zhao X."/>
            <person name="Zhong W.-Y."/>
            <person name="Peng D.-H."/>
            <person name="Ahmad S."/>
            <person name="Lan S."/>
            <person name="Zhang J.-S."/>
            <person name="Tsai W.-C."/>
            <person name="Van De Peer Y."/>
            <person name="Liu Z.-J."/>
        </authorList>
    </citation>
    <scope>NUCLEOTIDE SEQUENCE</scope>
    <source>
        <strain evidence="1">CP</strain>
        <tissue evidence="1">Leaves</tissue>
    </source>
</reference>
<protein>
    <submittedName>
        <fullName evidence="1">Uncharacterized protein</fullName>
    </submittedName>
</protein>
<proteinExistence type="predicted"/>
<accession>A0AAV9D2H3</accession>
<dbReference type="Proteomes" id="UP001180020">
    <property type="component" value="Unassembled WGS sequence"/>
</dbReference>
<keyword evidence="2" id="KW-1185">Reference proteome</keyword>
<organism evidence="1 2">
    <name type="scientific">Acorus calamus</name>
    <name type="common">Sweet flag</name>
    <dbReference type="NCBI Taxonomy" id="4465"/>
    <lineage>
        <taxon>Eukaryota</taxon>
        <taxon>Viridiplantae</taxon>
        <taxon>Streptophyta</taxon>
        <taxon>Embryophyta</taxon>
        <taxon>Tracheophyta</taxon>
        <taxon>Spermatophyta</taxon>
        <taxon>Magnoliopsida</taxon>
        <taxon>Liliopsida</taxon>
        <taxon>Acoraceae</taxon>
        <taxon>Acorus</taxon>
    </lineage>
</organism>
<name>A0AAV9D2H3_ACOCL</name>
<dbReference type="AlphaFoldDB" id="A0AAV9D2H3"/>
<evidence type="ECO:0000313" key="2">
    <source>
        <dbReference type="Proteomes" id="UP001180020"/>
    </source>
</evidence>